<name>X1IMV7_9ZZZZ</name>
<proteinExistence type="predicted"/>
<sequence>TTKHSNTNQNFFHFGSIDRKGIIQTLIDAGLWKGIPLASGQTLTVKTNYDSNKQCGVIYEVHDEGDITAEMENGTKGKEYLFINYGTNGSAIANGAYGDIDKPILPSEYLNFPFGDIVPSGHEVDLLCVLTCNHGRDASTSYGLPYTKLIRGREVLFDPDRLGTFTGGGQSLWGFNTREVAKESPLRLLPEPVTFKAGEELTIQQQNDSGAEIALDLLLLGVILKVRRLEA</sequence>
<gene>
    <name evidence="1" type="ORF">S03H2_59541</name>
</gene>
<feature type="non-terminal residue" evidence="1">
    <location>
        <position position="1"/>
    </location>
</feature>
<reference evidence="1" key="1">
    <citation type="journal article" date="2014" name="Front. Microbiol.">
        <title>High frequency of phylogenetically diverse reductive dehalogenase-homologous genes in deep subseafloor sedimentary metagenomes.</title>
        <authorList>
            <person name="Kawai M."/>
            <person name="Futagami T."/>
            <person name="Toyoda A."/>
            <person name="Takaki Y."/>
            <person name="Nishi S."/>
            <person name="Hori S."/>
            <person name="Arai W."/>
            <person name="Tsubouchi T."/>
            <person name="Morono Y."/>
            <person name="Uchiyama I."/>
            <person name="Ito T."/>
            <person name="Fujiyama A."/>
            <person name="Inagaki F."/>
            <person name="Takami H."/>
        </authorList>
    </citation>
    <scope>NUCLEOTIDE SEQUENCE</scope>
    <source>
        <strain evidence="1">Expedition CK06-06</strain>
    </source>
</reference>
<accession>X1IMV7</accession>
<comment type="caution">
    <text evidence="1">The sequence shown here is derived from an EMBL/GenBank/DDBJ whole genome shotgun (WGS) entry which is preliminary data.</text>
</comment>
<protein>
    <submittedName>
        <fullName evidence="1">Uncharacterized protein</fullName>
    </submittedName>
</protein>
<organism evidence="1">
    <name type="scientific">marine sediment metagenome</name>
    <dbReference type="NCBI Taxonomy" id="412755"/>
    <lineage>
        <taxon>unclassified sequences</taxon>
        <taxon>metagenomes</taxon>
        <taxon>ecological metagenomes</taxon>
    </lineage>
</organism>
<evidence type="ECO:0000313" key="1">
    <source>
        <dbReference type="EMBL" id="GAH83032.1"/>
    </source>
</evidence>
<dbReference type="AlphaFoldDB" id="X1IMV7"/>
<dbReference type="EMBL" id="BARU01038289">
    <property type="protein sequence ID" value="GAH83032.1"/>
    <property type="molecule type" value="Genomic_DNA"/>
</dbReference>